<sequence length="333" mass="37115">MPVTQITSDPEALTMNIAAEFDASVDRVWSVFTDPRQLERFWGPPGWPATFSRFDFTPGGLAQYSLTGPHGATHHARWEFLRIDEPRSYEVLDGFADADGDFVSEMAPMRMVFSFESDGDRTRFTGVTHFESLTALEQSVAMGMVEGTRMAMAQLDTVLQSLREYAQGKGTQVEILDDQHVRITRLVEGPRELVWRAHTEPELLQQWLLGPDGWRMSVCEVDPTVGGRYRYAWEPVVDPSTGSGPAGQAFGFDGETLVVDAPRRSVTTEHMTGTDYPSTVNDLQLYEEDGATLLTLLIEYPDAATRDAVLATGMTEGMETSYQRLEREVLASV</sequence>
<evidence type="ECO:0000259" key="2">
    <source>
        <dbReference type="Pfam" id="PF08327"/>
    </source>
</evidence>
<gene>
    <name evidence="3" type="ORF">SM116_01015</name>
</gene>
<dbReference type="RefSeq" id="WP_320942609.1">
    <property type="nucleotide sequence ID" value="NZ_BAABEU010000003.1"/>
</dbReference>
<dbReference type="CDD" id="cd07814">
    <property type="entry name" value="SRPBCC_CalC_Aha1-like"/>
    <property type="match status" value="1"/>
</dbReference>
<proteinExistence type="inferred from homology"/>
<organism evidence="3 4">
    <name type="scientific">Microbacterium rhizosphaerae</name>
    <dbReference type="NCBI Taxonomy" id="1678237"/>
    <lineage>
        <taxon>Bacteria</taxon>
        <taxon>Bacillati</taxon>
        <taxon>Actinomycetota</taxon>
        <taxon>Actinomycetes</taxon>
        <taxon>Micrococcales</taxon>
        <taxon>Microbacteriaceae</taxon>
        <taxon>Microbacterium</taxon>
    </lineage>
</organism>
<dbReference type="Pfam" id="PF08327">
    <property type="entry name" value="AHSA1"/>
    <property type="match status" value="2"/>
</dbReference>
<keyword evidence="4" id="KW-1185">Reference proteome</keyword>
<dbReference type="InterPro" id="IPR023393">
    <property type="entry name" value="START-like_dom_sf"/>
</dbReference>
<name>A0ABZ0SN25_9MICO</name>
<feature type="domain" description="Activator of Hsp90 ATPase homologue 1/2-like C-terminal" evidence="2">
    <location>
        <begin position="190"/>
        <end position="327"/>
    </location>
</feature>
<dbReference type="Gene3D" id="3.30.530.20">
    <property type="match status" value="2"/>
</dbReference>
<protein>
    <submittedName>
        <fullName evidence="3">SRPBCC family protein</fullName>
    </submittedName>
</protein>
<dbReference type="SUPFAM" id="SSF55961">
    <property type="entry name" value="Bet v1-like"/>
    <property type="match status" value="2"/>
</dbReference>
<evidence type="ECO:0000256" key="1">
    <source>
        <dbReference type="ARBA" id="ARBA00006817"/>
    </source>
</evidence>
<dbReference type="InterPro" id="IPR013538">
    <property type="entry name" value="ASHA1/2-like_C"/>
</dbReference>
<comment type="similarity">
    <text evidence="1">Belongs to the AHA1 family.</text>
</comment>
<evidence type="ECO:0000313" key="4">
    <source>
        <dbReference type="Proteomes" id="UP001323798"/>
    </source>
</evidence>
<feature type="domain" description="Activator of Hsp90 ATPase homologue 1/2-like C-terminal" evidence="2">
    <location>
        <begin position="22"/>
        <end position="159"/>
    </location>
</feature>
<accession>A0ABZ0SN25</accession>
<reference evidence="3 4" key="1">
    <citation type="submission" date="2023-11" db="EMBL/GenBank/DDBJ databases">
        <title>Genome sequence of Microbacterium rhizosphaerae KACC 19337.</title>
        <authorList>
            <person name="Choi H."/>
            <person name="Kim S."/>
            <person name="Kim Y."/>
            <person name="Kwon S.-W."/>
            <person name="Heo J."/>
        </authorList>
    </citation>
    <scope>NUCLEOTIDE SEQUENCE [LARGE SCALE GENOMIC DNA]</scope>
    <source>
        <strain evidence="3 4">KACC 19337</strain>
    </source>
</reference>
<dbReference type="Proteomes" id="UP001323798">
    <property type="component" value="Chromosome"/>
</dbReference>
<evidence type="ECO:0000313" key="3">
    <source>
        <dbReference type="EMBL" id="WPR89895.1"/>
    </source>
</evidence>
<dbReference type="EMBL" id="CP139368">
    <property type="protein sequence ID" value="WPR89895.1"/>
    <property type="molecule type" value="Genomic_DNA"/>
</dbReference>